<dbReference type="GO" id="GO:0030276">
    <property type="term" value="F:clathrin binding"/>
    <property type="evidence" value="ECO:0007669"/>
    <property type="project" value="TreeGrafter"/>
</dbReference>
<dbReference type="OrthoDB" id="4033880at2759"/>
<feature type="domain" description="ENTH" evidence="5">
    <location>
        <begin position="29"/>
        <end position="161"/>
    </location>
</feature>
<evidence type="ECO:0000313" key="7">
    <source>
        <dbReference type="Proteomes" id="UP000007264"/>
    </source>
</evidence>
<dbReference type="KEGG" id="csl:COCSUDRAFT_41012"/>
<feature type="compositionally biased region" description="Low complexity" evidence="4">
    <location>
        <begin position="519"/>
        <end position="530"/>
    </location>
</feature>
<evidence type="ECO:0000256" key="2">
    <source>
        <dbReference type="ARBA" id="ARBA00010130"/>
    </source>
</evidence>
<keyword evidence="3" id="KW-0968">Cytoplasmic vesicle</keyword>
<dbReference type="eggNOG" id="KOG2056">
    <property type="taxonomic scope" value="Eukaryota"/>
</dbReference>
<dbReference type="Proteomes" id="UP000007264">
    <property type="component" value="Unassembled WGS sequence"/>
</dbReference>
<gene>
    <name evidence="6" type="ORF">COCSUDRAFT_41012</name>
</gene>
<keyword evidence="7" id="KW-1185">Reference proteome</keyword>
<protein>
    <submittedName>
        <fullName evidence="6">ENTH-domain-containing protein</fullName>
    </submittedName>
</protein>
<feature type="compositionally biased region" description="Low complexity" evidence="4">
    <location>
        <begin position="186"/>
        <end position="209"/>
    </location>
</feature>
<feature type="compositionally biased region" description="Low complexity" evidence="4">
    <location>
        <begin position="384"/>
        <end position="427"/>
    </location>
</feature>
<evidence type="ECO:0000259" key="5">
    <source>
        <dbReference type="PROSITE" id="PS50942"/>
    </source>
</evidence>
<dbReference type="GO" id="GO:0030125">
    <property type="term" value="C:clathrin vesicle coat"/>
    <property type="evidence" value="ECO:0007669"/>
    <property type="project" value="TreeGrafter"/>
</dbReference>
<dbReference type="SMART" id="SM00273">
    <property type="entry name" value="ENTH"/>
    <property type="match status" value="1"/>
</dbReference>
<feature type="compositionally biased region" description="Low complexity" evidence="4">
    <location>
        <begin position="440"/>
        <end position="449"/>
    </location>
</feature>
<feature type="region of interest" description="Disordered" evidence="4">
    <location>
        <begin position="314"/>
        <end position="564"/>
    </location>
</feature>
<comment type="similarity">
    <text evidence="2">Belongs to the epsin family.</text>
</comment>
<feature type="compositionally biased region" description="Polar residues" evidence="4">
    <location>
        <begin position="531"/>
        <end position="550"/>
    </location>
</feature>
<dbReference type="PANTHER" id="PTHR12276">
    <property type="entry name" value="EPSIN/ENT-RELATED"/>
    <property type="match status" value="1"/>
</dbReference>
<dbReference type="GO" id="GO:0005886">
    <property type="term" value="C:plasma membrane"/>
    <property type="evidence" value="ECO:0007669"/>
    <property type="project" value="TreeGrafter"/>
</dbReference>
<dbReference type="PROSITE" id="PS50942">
    <property type="entry name" value="ENTH"/>
    <property type="match status" value="1"/>
</dbReference>
<dbReference type="AlphaFoldDB" id="I0Z209"/>
<comment type="subcellular location">
    <subcellularLocation>
        <location evidence="1">Cytoplasmic vesicle</location>
        <location evidence="1">Clathrin-coated vesicle</location>
    </subcellularLocation>
</comment>
<feature type="compositionally biased region" description="Gly residues" evidence="4">
    <location>
        <begin position="213"/>
        <end position="222"/>
    </location>
</feature>
<organism evidence="6 7">
    <name type="scientific">Coccomyxa subellipsoidea (strain C-169)</name>
    <name type="common">Green microalga</name>
    <dbReference type="NCBI Taxonomy" id="574566"/>
    <lineage>
        <taxon>Eukaryota</taxon>
        <taxon>Viridiplantae</taxon>
        <taxon>Chlorophyta</taxon>
        <taxon>core chlorophytes</taxon>
        <taxon>Trebouxiophyceae</taxon>
        <taxon>Trebouxiophyceae incertae sedis</taxon>
        <taxon>Coccomyxaceae</taxon>
        <taxon>Coccomyxa</taxon>
        <taxon>Coccomyxa subellipsoidea</taxon>
    </lineage>
</organism>
<evidence type="ECO:0000256" key="1">
    <source>
        <dbReference type="ARBA" id="ARBA00004132"/>
    </source>
</evidence>
<dbReference type="SUPFAM" id="SSF48464">
    <property type="entry name" value="ENTH/VHS domain"/>
    <property type="match status" value="1"/>
</dbReference>
<dbReference type="RefSeq" id="XP_005649222.1">
    <property type="nucleotide sequence ID" value="XM_005649165.1"/>
</dbReference>
<feature type="compositionally biased region" description="Basic and acidic residues" evidence="4">
    <location>
        <begin position="156"/>
        <end position="168"/>
    </location>
</feature>
<dbReference type="GeneID" id="17042679"/>
<dbReference type="InterPro" id="IPR008942">
    <property type="entry name" value="ENTH_VHS"/>
</dbReference>
<dbReference type="GO" id="GO:0005543">
    <property type="term" value="F:phospholipid binding"/>
    <property type="evidence" value="ECO:0007669"/>
    <property type="project" value="TreeGrafter"/>
</dbReference>
<dbReference type="GO" id="GO:0006897">
    <property type="term" value="P:endocytosis"/>
    <property type="evidence" value="ECO:0007669"/>
    <property type="project" value="TreeGrafter"/>
</dbReference>
<dbReference type="Gene3D" id="1.25.40.90">
    <property type="match status" value="1"/>
</dbReference>
<sequence>MSILGNVDWQKQGSEAFTYLKGLGNKVKQMALQLTEVEIKVEDATNNEPWGPHGKDMAEITKASYDIESYKQIMGVLARRLQDQGEEWRHVYKSLLLLEYMAKHGPQKVVEELVSNLGVIEKLTFFEHKDANGKDWGLNVRQRAKELVALVTDSDRMRAERQKAKANETKFTGVSSEDMRSGGFGAKSSLGYGSSSGSRGTLSAGGSSTKYRAGGGLGGSGFGSESRGTLYDDYDEPTRSGDTEKKDPKEATRERIERLKREGVVDPDDPGAIPPARVPALKPGRIAVAETKAEESRGPKKLSDVKVNPSIAASLGQLPVPAAKTSNGTAPASQTTAAPSATDLLLELDAPATAPAAAADDNSWNAFEGPQQPAAGQDWLSFEGPASSSVAAAGSSAPSADPFAQLSAPPAAASAGAFASGSSGQLADPFTAPQLPQGGSSRASSASKALPEDFFGMGPPQPAPSMGLGFSQQQPHQGMAGGLSQPQQAGSGFGAFAQQPAQGFSSFQQPAGNSPTWSQQQQQGFGAFQQPSMGFTPTSGNLGFGASSQPKPGGQVSYSPLYAN</sequence>
<dbReference type="Pfam" id="PF01417">
    <property type="entry name" value="ENTH"/>
    <property type="match status" value="1"/>
</dbReference>
<dbReference type="InterPro" id="IPR013809">
    <property type="entry name" value="ENTH"/>
</dbReference>
<dbReference type="CDD" id="cd03571">
    <property type="entry name" value="ENTH"/>
    <property type="match status" value="1"/>
</dbReference>
<comment type="caution">
    <text evidence="6">The sequence shown here is derived from an EMBL/GenBank/DDBJ whole genome shotgun (WGS) entry which is preliminary data.</text>
</comment>
<evidence type="ECO:0000256" key="4">
    <source>
        <dbReference type="SAM" id="MobiDB-lite"/>
    </source>
</evidence>
<feature type="compositionally biased region" description="Low complexity" evidence="4">
    <location>
        <begin position="329"/>
        <end position="361"/>
    </location>
</feature>
<name>I0Z209_COCSC</name>
<dbReference type="STRING" id="574566.I0Z209"/>
<feature type="region of interest" description="Disordered" evidence="4">
    <location>
        <begin position="156"/>
        <end position="284"/>
    </location>
</feature>
<dbReference type="PANTHER" id="PTHR12276:SF45">
    <property type="entry name" value="CLATHRIN INTERACTOR 1"/>
    <property type="match status" value="1"/>
</dbReference>
<dbReference type="FunFam" id="1.25.40.90:FF:000006">
    <property type="entry name" value="Clathrin interactor 1"/>
    <property type="match status" value="1"/>
</dbReference>
<feature type="compositionally biased region" description="Polar residues" evidence="4">
    <location>
        <begin position="499"/>
        <end position="518"/>
    </location>
</feature>
<feature type="compositionally biased region" description="Basic and acidic residues" evidence="4">
    <location>
        <begin position="236"/>
        <end position="264"/>
    </location>
</feature>
<dbReference type="EMBL" id="AGSI01000005">
    <property type="protein sequence ID" value="EIE24678.1"/>
    <property type="molecule type" value="Genomic_DNA"/>
</dbReference>
<dbReference type="GO" id="GO:0005768">
    <property type="term" value="C:endosome"/>
    <property type="evidence" value="ECO:0007669"/>
    <property type="project" value="TreeGrafter"/>
</dbReference>
<evidence type="ECO:0000256" key="3">
    <source>
        <dbReference type="ARBA" id="ARBA00023329"/>
    </source>
</evidence>
<proteinExistence type="inferred from homology"/>
<reference evidence="6 7" key="1">
    <citation type="journal article" date="2012" name="Genome Biol.">
        <title>The genome of the polar eukaryotic microalga coccomyxa subellipsoidea reveals traits of cold adaptation.</title>
        <authorList>
            <person name="Blanc G."/>
            <person name="Agarkova I."/>
            <person name="Grimwood J."/>
            <person name="Kuo A."/>
            <person name="Brueggeman A."/>
            <person name="Dunigan D."/>
            <person name="Gurnon J."/>
            <person name="Ladunga I."/>
            <person name="Lindquist E."/>
            <person name="Lucas S."/>
            <person name="Pangilinan J."/>
            <person name="Proschold T."/>
            <person name="Salamov A."/>
            <person name="Schmutz J."/>
            <person name="Weeks D."/>
            <person name="Yamada T."/>
            <person name="Claverie J.M."/>
            <person name="Grigoriev I."/>
            <person name="Van Etten J."/>
            <person name="Lomsadze A."/>
            <person name="Borodovsky M."/>
        </authorList>
    </citation>
    <scope>NUCLEOTIDE SEQUENCE [LARGE SCALE GENOMIC DNA]</scope>
    <source>
        <strain evidence="6 7">C-169</strain>
    </source>
</reference>
<evidence type="ECO:0000313" key="6">
    <source>
        <dbReference type="EMBL" id="EIE24678.1"/>
    </source>
</evidence>
<accession>I0Z209</accession>